<keyword evidence="17" id="KW-1185">Reference proteome</keyword>
<dbReference type="Proteomes" id="UP000683429">
    <property type="component" value="Chromosome"/>
</dbReference>
<organism evidence="15 16">
    <name type="scientific">Paenibacillus sophorae</name>
    <dbReference type="NCBI Taxonomy" id="1333845"/>
    <lineage>
        <taxon>Bacteria</taxon>
        <taxon>Bacillati</taxon>
        <taxon>Bacillota</taxon>
        <taxon>Bacilli</taxon>
        <taxon>Bacillales</taxon>
        <taxon>Paenibacillaceae</taxon>
        <taxon>Paenibacillus</taxon>
    </lineage>
</organism>
<evidence type="ECO:0000256" key="1">
    <source>
        <dbReference type="ARBA" id="ARBA00001946"/>
    </source>
</evidence>
<keyword evidence="8" id="KW-0414">Isoprene biosynthesis</keyword>
<evidence type="ECO:0000313" key="17">
    <source>
        <dbReference type="Proteomes" id="UP000683429"/>
    </source>
</evidence>
<comment type="similarity">
    <text evidence="2 12">Belongs to the FPP/GGPP synthase family.</text>
</comment>
<sequence length="321" mass="34573">MTPYNNGLPENEPAEAQGPDSGNRESLNEYIAGVGDLVTGEFACIFPPHWEVPSKLAEAMSYSLLAGGKRLRPLLVIAACEAIGGNREAALPVAAAIEMVHTYSLIHDDLPAMDDDDYRRGRLTNHKVYGEAAAILAGDALLAHAFYSVVQASRRHGVPAENVLSIVEDLAEMAGPRGMVGGQAADMEGEQGLTDLESLRYIHLHKTGDLIVFSLLAGGRIGGASEEQLEALRRFGVSIGLAFQVQDDILDLVGDESKLGKKTGSDVRQQKVTYPYFIGLEASRREVKRLTEEAKSAVRAGGFADGARLLEIADYLMSRDH</sequence>
<evidence type="ECO:0000256" key="3">
    <source>
        <dbReference type="ARBA" id="ARBA00012439"/>
    </source>
</evidence>
<dbReference type="CDD" id="cd00685">
    <property type="entry name" value="Trans_IPPS_HT"/>
    <property type="match status" value="1"/>
</dbReference>
<dbReference type="Proteomes" id="UP000198809">
    <property type="component" value="Unassembled WGS sequence"/>
</dbReference>
<evidence type="ECO:0000256" key="11">
    <source>
        <dbReference type="ARBA" id="ARBA00049399"/>
    </source>
</evidence>
<evidence type="ECO:0000256" key="8">
    <source>
        <dbReference type="ARBA" id="ARBA00023229"/>
    </source>
</evidence>
<evidence type="ECO:0000256" key="2">
    <source>
        <dbReference type="ARBA" id="ARBA00006706"/>
    </source>
</evidence>
<reference evidence="15 16" key="1">
    <citation type="submission" date="2016-10" db="EMBL/GenBank/DDBJ databases">
        <authorList>
            <person name="de Groot N.N."/>
        </authorList>
    </citation>
    <scope>NUCLEOTIDE SEQUENCE [LARGE SCALE GENOMIC DNA]</scope>
    <source>
        <strain evidence="15 16">CGMCC 1.10238</strain>
    </source>
</reference>
<comment type="cofactor">
    <cofactor evidence="1">
        <name>Mg(2+)</name>
        <dbReference type="ChEBI" id="CHEBI:18420"/>
    </cofactor>
</comment>
<dbReference type="STRING" id="1333845.SAMN04487895_10671"/>
<gene>
    <name evidence="14" type="ORF">KP014_23015</name>
    <name evidence="15" type="ORF">SAMN04487895_10671</name>
</gene>
<keyword evidence="7" id="KW-0460">Magnesium</keyword>
<evidence type="ECO:0000256" key="5">
    <source>
        <dbReference type="ARBA" id="ARBA00022679"/>
    </source>
</evidence>
<dbReference type="EC" id="2.5.1.10" evidence="3"/>
<dbReference type="AlphaFoldDB" id="A0A1H8N5P9"/>
<evidence type="ECO:0000256" key="4">
    <source>
        <dbReference type="ARBA" id="ARBA00015100"/>
    </source>
</evidence>
<reference evidence="14 17" key="2">
    <citation type="submission" date="2021-06" db="EMBL/GenBank/DDBJ databases">
        <title>Whole genome sequence of Paenibacillus sophorae DSM23020 for comparative genomics.</title>
        <authorList>
            <person name="Kim M.-J."/>
            <person name="Lee G."/>
            <person name="Shin J.-H."/>
        </authorList>
    </citation>
    <scope>NUCLEOTIDE SEQUENCE [LARGE SCALE GENOMIC DNA]</scope>
    <source>
        <strain evidence="14 17">DSM 23020</strain>
    </source>
</reference>
<feature type="region of interest" description="Disordered" evidence="13">
    <location>
        <begin position="1"/>
        <end position="25"/>
    </location>
</feature>
<evidence type="ECO:0000313" key="16">
    <source>
        <dbReference type="Proteomes" id="UP000198809"/>
    </source>
</evidence>
<evidence type="ECO:0000256" key="13">
    <source>
        <dbReference type="SAM" id="MobiDB-lite"/>
    </source>
</evidence>
<dbReference type="RefSeq" id="WP_090834146.1">
    <property type="nucleotide sequence ID" value="NZ_CP076607.1"/>
</dbReference>
<dbReference type="InterPro" id="IPR053378">
    <property type="entry name" value="Prenyl_diphosphate_synthase"/>
</dbReference>
<evidence type="ECO:0000256" key="10">
    <source>
        <dbReference type="ARBA" id="ARBA00032873"/>
    </source>
</evidence>
<evidence type="ECO:0000313" key="15">
    <source>
        <dbReference type="EMBL" id="SEO24955.1"/>
    </source>
</evidence>
<evidence type="ECO:0000256" key="9">
    <source>
        <dbReference type="ARBA" id="ARBA00032380"/>
    </source>
</evidence>
<dbReference type="InterPro" id="IPR008949">
    <property type="entry name" value="Isoprenoid_synthase_dom_sf"/>
</dbReference>
<dbReference type="GO" id="GO:0016114">
    <property type="term" value="P:terpenoid biosynthetic process"/>
    <property type="evidence" value="ECO:0007669"/>
    <property type="project" value="UniProtKB-ARBA"/>
</dbReference>
<dbReference type="PROSITE" id="PS00723">
    <property type="entry name" value="POLYPRENYL_SYNTHASE_1"/>
    <property type="match status" value="1"/>
</dbReference>
<dbReference type="InterPro" id="IPR000092">
    <property type="entry name" value="Polyprenyl_synt"/>
</dbReference>
<dbReference type="PROSITE" id="PS00444">
    <property type="entry name" value="POLYPRENYL_SYNTHASE_2"/>
    <property type="match status" value="1"/>
</dbReference>
<protein>
    <recommendedName>
        <fullName evidence="4">Farnesyl diphosphate synthase</fullName>
        <ecNumber evidence="3">2.5.1.10</ecNumber>
    </recommendedName>
    <alternativeName>
        <fullName evidence="10">(2E,6E)-farnesyl diphosphate synthase</fullName>
    </alternativeName>
    <alternativeName>
        <fullName evidence="9">Geranyltranstransferase</fullName>
    </alternativeName>
</protein>
<dbReference type="OrthoDB" id="9805316at2"/>
<evidence type="ECO:0000256" key="12">
    <source>
        <dbReference type="RuleBase" id="RU004466"/>
    </source>
</evidence>
<dbReference type="GO" id="GO:0004337">
    <property type="term" value="F:(2E,6E)-farnesyl diphosphate synthase activity"/>
    <property type="evidence" value="ECO:0007669"/>
    <property type="project" value="UniProtKB-EC"/>
</dbReference>
<dbReference type="SFLD" id="SFLDG01017">
    <property type="entry name" value="Polyprenyl_Transferase_Like"/>
    <property type="match status" value="1"/>
</dbReference>
<keyword evidence="5 12" id="KW-0808">Transferase</keyword>
<comment type="catalytic activity">
    <reaction evidence="11">
        <text>isopentenyl diphosphate + (2E)-geranyl diphosphate = (2E,6E)-farnesyl diphosphate + diphosphate</text>
        <dbReference type="Rhea" id="RHEA:19361"/>
        <dbReference type="ChEBI" id="CHEBI:33019"/>
        <dbReference type="ChEBI" id="CHEBI:58057"/>
        <dbReference type="ChEBI" id="CHEBI:128769"/>
        <dbReference type="ChEBI" id="CHEBI:175763"/>
        <dbReference type="EC" id="2.5.1.10"/>
    </reaction>
</comment>
<dbReference type="PANTHER" id="PTHR43281">
    <property type="entry name" value="FARNESYL DIPHOSPHATE SYNTHASE"/>
    <property type="match status" value="1"/>
</dbReference>
<keyword evidence="6" id="KW-0479">Metal-binding</keyword>
<dbReference type="EMBL" id="FODH01000006">
    <property type="protein sequence ID" value="SEO24955.1"/>
    <property type="molecule type" value="Genomic_DNA"/>
</dbReference>
<name>A0A1H8N5P9_9BACL</name>
<dbReference type="Gene3D" id="1.10.600.10">
    <property type="entry name" value="Farnesyl Diphosphate Synthase"/>
    <property type="match status" value="1"/>
</dbReference>
<dbReference type="SUPFAM" id="SSF48576">
    <property type="entry name" value="Terpenoid synthases"/>
    <property type="match status" value="1"/>
</dbReference>
<accession>A0A1H8N5P9</accession>
<evidence type="ECO:0000256" key="7">
    <source>
        <dbReference type="ARBA" id="ARBA00022842"/>
    </source>
</evidence>
<dbReference type="GO" id="GO:0046872">
    <property type="term" value="F:metal ion binding"/>
    <property type="evidence" value="ECO:0007669"/>
    <property type="project" value="UniProtKB-KW"/>
</dbReference>
<dbReference type="EMBL" id="CP076607">
    <property type="protein sequence ID" value="QWU14766.1"/>
    <property type="molecule type" value="Genomic_DNA"/>
</dbReference>
<dbReference type="GO" id="GO:0005737">
    <property type="term" value="C:cytoplasm"/>
    <property type="evidence" value="ECO:0007669"/>
    <property type="project" value="UniProtKB-ARBA"/>
</dbReference>
<dbReference type="NCBIfam" id="NF045485">
    <property type="entry name" value="FPPsyn"/>
    <property type="match status" value="1"/>
</dbReference>
<evidence type="ECO:0000313" key="14">
    <source>
        <dbReference type="EMBL" id="QWU14766.1"/>
    </source>
</evidence>
<dbReference type="InterPro" id="IPR033749">
    <property type="entry name" value="Polyprenyl_synt_CS"/>
</dbReference>
<proteinExistence type="inferred from homology"/>
<evidence type="ECO:0000256" key="6">
    <source>
        <dbReference type="ARBA" id="ARBA00022723"/>
    </source>
</evidence>
<dbReference type="SFLD" id="SFLDS00005">
    <property type="entry name" value="Isoprenoid_Synthase_Type_I"/>
    <property type="match status" value="1"/>
</dbReference>
<dbReference type="Pfam" id="PF00348">
    <property type="entry name" value="polyprenyl_synt"/>
    <property type="match status" value="1"/>
</dbReference>
<dbReference type="FunFam" id="1.10.600.10:FF:000001">
    <property type="entry name" value="Geranylgeranyl diphosphate synthase"/>
    <property type="match status" value="1"/>
</dbReference>
<dbReference type="PANTHER" id="PTHR43281:SF1">
    <property type="entry name" value="FARNESYL DIPHOSPHATE SYNTHASE"/>
    <property type="match status" value="1"/>
</dbReference>